<comment type="caution">
    <text evidence="1">The sequence shown here is derived from an EMBL/GenBank/DDBJ whole genome shotgun (WGS) entry which is preliminary data.</text>
</comment>
<proteinExistence type="predicted"/>
<reference evidence="1 2" key="1">
    <citation type="submission" date="2013-11" db="EMBL/GenBank/DDBJ databases">
        <title>The Genome Sequence of Phytophthora parasitica CJ01A1.</title>
        <authorList>
            <consortium name="The Broad Institute Genomics Platform"/>
            <person name="Russ C."/>
            <person name="Tyler B."/>
            <person name="Panabieres F."/>
            <person name="Shan W."/>
            <person name="Tripathy S."/>
            <person name="Grunwald N."/>
            <person name="Machado M."/>
            <person name="Johnson C.S."/>
            <person name="Walker B."/>
            <person name="Young S.K."/>
            <person name="Zeng Q."/>
            <person name="Gargeya S."/>
            <person name="Fitzgerald M."/>
            <person name="Haas B."/>
            <person name="Abouelleil A."/>
            <person name="Allen A.W."/>
            <person name="Alvarado L."/>
            <person name="Arachchi H.M."/>
            <person name="Berlin A.M."/>
            <person name="Chapman S.B."/>
            <person name="Gainer-Dewar J."/>
            <person name="Goldberg J."/>
            <person name="Griggs A."/>
            <person name="Gujja S."/>
            <person name="Hansen M."/>
            <person name="Howarth C."/>
            <person name="Imamovic A."/>
            <person name="Ireland A."/>
            <person name="Larimer J."/>
            <person name="McCowan C."/>
            <person name="Murphy C."/>
            <person name="Pearson M."/>
            <person name="Poon T.W."/>
            <person name="Priest M."/>
            <person name="Roberts A."/>
            <person name="Saif S."/>
            <person name="Shea T."/>
            <person name="Sisk P."/>
            <person name="Sykes S."/>
            <person name="Wortman J."/>
            <person name="Nusbaum C."/>
            <person name="Birren B."/>
        </authorList>
    </citation>
    <scope>NUCLEOTIDE SEQUENCE [LARGE SCALE GENOMIC DNA]</scope>
    <source>
        <strain evidence="1 2">CJ01A1</strain>
    </source>
</reference>
<gene>
    <name evidence="1" type="ORF">F441_03905</name>
</gene>
<name>W2XLQ9_PHYNI</name>
<evidence type="ECO:0000313" key="1">
    <source>
        <dbReference type="EMBL" id="ETP22864.1"/>
    </source>
</evidence>
<dbReference type="AlphaFoldDB" id="W2XLQ9"/>
<evidence type="ECO:0000313" key="2">
    <source>
        <dbReference type="Proteomes" id="UP000018958"/>
    </source>
</evidence>
<dbReference type="Proteomes" id="UP000018958">
    <property type="component" value="Unassembled WGS sequence"/>
</dbReference>
<sequence length="375" mass="42063">NAFKAAMNVFSYMTQKIAYLRRQGTLKRQMDTTTPLLQDTRWESMQRCSTLFMKHPVTLTAHLDAKTPVCKPTLQWWLILSLVKMLSTRAVITFRSLEGTTALVTEQMAQMKKLSSDIQIMFGVRAVGDEDNSELDNRPTTLSLAENNAMVCDHAKILDLLQDNGSFAIKILDTIGTDAATLLASDLASVMATFVERVNSIEPKRNEKNEPVEGELPPSLPREFVKLQGRDLSALILKHRDRMAPHWTGEQIDAIEQEHSALCDQYRRHEQFRRSIDNDIEKVCTFEDAWNNADGKFPILKRFAGGLATTFPGTSTVESDFSILKWEKPPSKSRLTSFSLEGLLHAKQFALLNSIKVSSDGKPGDTSTTNDPLIS</sequence>
<dbReference type="PANTHER" id="PTHR37067">
    <property type="entry name" value="PX DOMAIN-CONTAINING PROTEIN"/>
    <property type="match status" value="1"/>
</dbReference>
<dbReference type="EMBL" id="ANIX01000909">
    <property type="protein sequence ID" value="ETP22864.1"/>
    <property type="molecule type" value="Genomic_DNA"/>
</dbReference>
<accession>W2XLQ9</accession>
<organism evidence="1 2">
    <name type="scientific">Phytophthora nicotianae CJ01A1</name>
    <dbReference type="NCBI Taxonomy" id="1317063"/>
    <lineage>
        <taxon>Eukaryota</taxon>
        <taxon>Sar</taxon>
        <taxon>Stramenopiles</taxon>
        <taxon>Oomycota</taxon>
        <taxon>Peronosporomycetes</taxon>
        <taxon>Peronosporales</taxon>
        <taxon>Peronosporaceae</taxon>
        <taxon>Phytophthora</taxon>
    </lineage>
</organism>
<dbReference type="OrthoDB" id="79020at2759"/>
<dbReference type="PANTHER" id="PTHR37067:SF3">
    <property type="entry name" value="PX DOMAIN-CONTAINING PROTEIN"/>
    <property type="match status" value="1"/>
</dbReference>
<protein>
    <submittedName>
        <fullName evidence="1">Uncharacterized protein</fullName>
    </submittedName>
</protein>
<feature type="non-terminal residue" evidence="1">
    <location>
        <position position="1"/>
    </location>
</feature>